<feature type="domain" description="ThuA-like" evidence="2">
    <location>
        <begin position="45"/>
        <end position="255"/>
    </location>
</feature>
<evidence type="ECO:0000313" key="7">
    <source>
        <dbReference type="Proteomes" id="UP000275024"/>
    </source>
</evidence>
<dbReference type="GO" id="GO:0016787">
    <property type="term" value="F:hydrolase activity"/>
    <property type="evidence" value="ECO:0007669"/>
    <property type="project" value="InterPro"/>
</dbReference>
<dbReference type="RefSeq" id="WP_120698341.1">
    <property type="nucleotide sequence ID" value="NZ_RBDY01000014.1"/>
</dbReference>
<dbReference type="Pfam" id="PF06283">
    <property type="entry name" value="ThuA"/>
    <property type="match status" value="1"/>
</dbReference>
<dbReference type="Proteomes" id="UP000268652">
    <property type="component" value="Unassembled WGS sequence"/>
</dbReference>
<dbReference type="Pfam" id="PF06439">
    <property type="entry name" value="3keto-disac_hyd"/>
    <property type="match status" value="1"/>
</dbReference>
<dbReference type="PANTHER" id="PTHR40469">
    <property type="entry name" value="SECRETED GLYCOSYL HYDROLASE"/>
    <property type="match status" value="1"/>
</dbReference>
<keyword evidence="6" id="KW-1185">Reference proteome</keyword>
<evidence type="ECO:0000313" key="6">
    <source>
        <dbReference type="Proteomes" id="UP000268652"/>
    </source>
</evidence>
<proteinExistence type="predicted"/>
<reference evidence="6 7" key="1">
    <citation type="submission" date="2018-09" db="EMBL/GenBank/DDBJ databases">
        <title>Streptomyces sp. nov. DS1-2, an endophytic actinomycete isolated from roots of Dendrobium scabrilingue.</title>
        <authorList>
            <person name="Kuncharoen N."/>
            <person name="Kudo T."/>
            <person name="Ohkuma M."/>
            <person name="Yuki M."/>
            <person name="Tanasupawat S."/>
        </authorList>
    </citation>
    <scope>NUCLEOTIDE SEQUENCE [LARGE SCALE GENOMIC DNA]</scope>
    <source>
        <strain evidence="4 7">AZ1-7</strain>
        <strain evidence="5 6">DS1-2</strain>
    </source>
</reference>
<dbReference type="EMBL" id="RBDY01000014">
    <property type="protein sequence ID" value="RKN20280.1"/>
    <property type="molecule type" value="Genomic_DNA"/>
</dbReference>
<evidence type="ECO:0000256" key="1">
    <source>
        <dbReference type="SAM" id="SignalP"/>
    </source>
</evidence>
<dbReference type="InterPro" id="IPR029010">
    <property type="entry name" value="ThuA-like"/>
</dbReference>
<evidence type="ECO:0000313" key="5">
    <source>
        <dbReference type="EMBL" id="RKN20280.1"/>
    </source>
</evidence>
<dbReference type="Gene3D" id="3.40.50.880">
    <property type="match status" value="1"/>
</dbReference>
<feature type="chain" id="PRO_5017344608" evidence="1">
    <location>
        <begin position="33"/>
        <end position="448"/>
    </location>
</feature>
<dbReference type="Gene3D" id="2.60.120.560">
    <property type="entry name" value="Exo-inulinase, domain 1"/>
    <property type="match status" value="1"/>
</dbReference>
<feature type="domain" description="3-keto-alpha-glucoside-1,2-lyase/3-keto-2-hydroxy-glucal hydratase" evidence="3">
    <location>
        <begin position="268"/>
        <end position="444"/>
    </location>
</feature>
<dbReference type="OrthoDB" id="9816308at2"/>
<sequence length="448" mass="48732">MTDRTKRTRRLACWAALGLLGTAVLPSATASADPTAAPDDPAYDVLVFSKTAGFRHDSIEEGIAAITQLGAENNFTVTATEDSTAFDEANLAQFEVVVFLSTTGDVLDDTQQAAFEGYIQGGGGYVGVHAAADTEYDWEWYNGLAGALFQSHPHIQPADVVVEDRAHDATAHLGETWQRTDEWYDYRTNPREDSHVLASLDESSYEGGTMNGDHPIAWCKEYDGGRAFYTGGGHTEESYSEPEFVRHLLGGIRWAAEVTQADCRPESGYTSLFDGSGTEGWSQAGPGSFSLDEDGSLTSVGGMGLLWYETAEFASYSLKLDWRMAGDDNSGIFVGFPPSDDPWSAVDNGYEIQIDATDADDRTTGSVYGFQSADIEARDASLNPPGEWNTYEIRVEGERLQIFLNGTLINDFTNADPARSLQGHIGIQNHGDGDTVSFRDIRIQELTP</sequence>
<organism evidence="4 7">
    <name type="scientific">Streptomyces radicis</name>
    <dbReference type="NCBI Taxonomy" id="1750517"/>
    <lineage>
        <taxon>Bacteria</taxon>
        <taxon>Bacillati</taxon>
        <taxon>Actinomycetota</taxon>
        <taxon>Actinomycetes</taxon>
        <taxon>Kitasatosporales</taxon>
        <taxon>Streptomycetaceae</taxon>
        <taxon>Streptomyces</taxon>
    </lineage>
</organism>
<protein>
    <submittedName>
        <fullName evidence="4">DUF1080 domain-containing protein</fullName>
    </submittedName>
</protein>
<accession>A0A3A9VZQ2</accession>
<gene>
    <name evidence="5" type="ORF">D7318_19200</name>
    <name evidence="4" type="ORF">D7319_21960</name>
</gene>
<feature type="signal peptide" evidence="1">
    <location>
        <begin position="1"/>
        <end position="32"/>
    </location>
</feature>
<evidence type="ECO:0000313" key="4">
    <source>
        <dbReference type="EMBL" id="RKN06461.1"/>
    </source>
</evidence>
<dbReference type="AlphaFoldDB" id="A0A3A9VZQ2"/>
<evidence type="ECO:0000259" key="3">
    <source>
        <dbReference type="Pfam" id="PF06439"/>
    </source>
</evidence>
<keyword evidence="1" id="KW-0732">Signal</keyword>
<name>A0A3A9VZQ2_9ACTN</name>
<dbReference type="InterPro" id="IPR010496">
    <property type="entry name" value="AL/BT2_dom"/>
</dbReference>
<evidence type="ECO:0000259" key="2">
    <source>
        <dbReference type="Pfam" id="PF06283"/>
    </source>
</evidence>
<dbReference type="EMBL" id="RBDX01000020">
    <property type="protein sequence ID" value="RKN06461.1"/>
    <property type="molecule type" value="Genomic_DNA"/>
</dbReference>
<dbReference type="Proteomes" id="UP000275024">
    <property type="component" value="Unassembled WGS sequence"/>
</dbReference>
<dbReference type="InterPro" id="IPR029062">
    <property type="entry name" value="Class_I_gatase-like"/>
</dbReference>
<dbReference type="SUPFAM" id="SSF52317">
    <property type="entry name" value="Class I glutamine amidotransferase-like"/>
    <property type="match status" value="1"/>
</dbReference>
<comment type="caution">
    <text evidence="4">The sequence shown here is derived from an EMBL/GenBank/DDBJ whole genome shotgun (WGS) entry which is preliminary data.</text>
</comment>
<dbReference type="PANTHER" id="PTHR40469:SF2">
    <property type="entry name" value="GALACTOSE-BINDING DOMAIN-LIKE SUPERFAMILY PROTEIN"/>
    <property type="match status" value="1"/>
</dbReference>